<protein>
    <recommendedName>
        <fullName evidence="11">Endo-1,3-beta-glucanase btgC</fullName>
    </recommendedName>
    <alternativeName>
        <fullName evidence="10">Laminarinase btgC</fullName>
    </alternativeName>
</protein>
<evidence type="ECO:0000256" key="9">
    <source>
        <dbReference type="ARBA" id="ARBA00037649"/>
    </source>
</evidence>
<keyword evidence="8" id="KW-0624">Polysaccharide degradation</keyword>
<keyword evidence="3 12" id="KW-0378">Hydrolase</keyword>
<dbReference type="EMBL" id="CP012508">
    <property type="protein sequence ID" value="ALB23154.1"/>
    <property type="molecule type" value="Genomic_DNA"/>
</dbReference>
<dbReference type="SUPFAM" id="SSF51445">
    <property type="entry name" value="(Trans)glycosidases"/>
    <property type="match status" value="1"/>
</dbReference>
<dbReference type="GO" id="GO:0000272">
    <property type="term" value="P:polysaccharide catabolic process"/>
    <property type="evidence" value="ECO:0007669"/>
    <property type="project" value="UniProtKB-KW"/>
</dbReference>
<comment type="function">
    <text evidence="9">Glucanases play a role in cell expansion during growth, in cell-cell fusion during mating, and in spore release during sporulation. This enzyme may be involved in beta-glucan degradation. Active on laminarin and lichenan.</text>
</comment>
<name>A0A1L6TCR0_PISSA</name>
<dbReference type="AlphaFoldDB" id="A0A1L6TCR0"/>
<evidence type="ECO:0000256" key="6">
    <source>
        <dbReference type="ARBA" id="ARBA00023277"/>
    </source>
</evidence>
<evidence type="ECO:0000256" key="10">
    <source>
        <dbReference type="ARBA" id="ARBA00042373"/>
    </source>
</evidence>
<dbReference type="RefSeq" id="WP_036771312.1">
    <property type="nucleotide sequence ID" value="NZ_CP012508.1"/>
</dbReference>
<evidence type="ECO:0000256" key="2">
    <source>
        <dbReference type="ARBA" id="ARBA00022475"/>
    </source>
</evidence>
<reference evidence="12 13" key="1">
    <citation type="journal article" date="2014" name="Genome Announc.">
        <title>Comparative Genome Analysis of Two Isolates of the Fish Pathogen Piscirickettsia salmonis from Different Hosts Reveals Major Differences in Virulence-Associated Secretion Systems.</title>
        <authorList>
            <person name="Bohle H."/>
            <person name="Henriquez P."/>
            <person name="Grothusen H."/>
            <person name="Navas E."/>
            <person name="Sandoval A."/>
            <person name="Bustamante F."/>
            <person name="Bustos P."/>
            <person name="Mancilla M."/>
        </authorList>
    </citation>
    <scope>NUCLEOTIDE SEQUENCE [LARGE SCALE GENOMIC DNA]</scope>
    <source>
        <strain evidence="13">B1-32597</strain>
    </source>
</reference>
<evidence type="ECO:0000256" key="8">
    <source>
        <dbReference type="ARBA" id="ARBA00023326"/>
    </source>
</evidence>
<accession>A0A1L6TCR0</accession>
<dbReference type="Gene3D" id="3.20.20.80">
    <property type="entry name" value="Glycosidases"/>
    <property type="match status" value="1"/>
</dbReference>
<evidence type="ECO:0000313" key="12">
    <source>
        <dbReference type="EMBL" id="ALB23154.1"/>
    </source>
</evidence>
<dbReference type="GO" id="GO:0071555">
    <property type="term" value="P:cell wall organization"/>
    <property type="evidence" value="ECO:0007669"/>
    <property type="project" value="UniProtKB-KW"/>
</dbReference>
<evidence type="ECO:0000256" key="5">
    <source>
        <dbReference type="ARBA" id="ARBA00023180"/>
    </source>
</evidence>
<sequence>MKKNHHFKKIMSHLVITLSLTTAASYAAIYNPTNSNLSVAYGPCHSGNEKELKKLHQHFNVFRLYKFDQTSLEFAKKHSMQVLLGTTNSLAKSFATSNQNHVTNISDYLQKISNYLSSATVKVIILGNEPLNQPLFANPTGGPDMQSAINNLYSALKKQGYNLPVTINVADDTYWGGAFDPRLNNNILPAINQQTHPIFYVDLYPFFANNNTDAYRLNANKLLNDMYMGGTSNTGWVPAMQNKFPNISVLIAETGWASAGGNPPSGAVASQANESTYINSVATWAKNNHYPTTLFMMYDRPSCKGSNWEGHFGLMKDASTPKQHVTIPSGK</sequence>
<keyword evidence="2" id="KW-1003">Cell membrane</keyword>
<dbReference type="Proteomes" id="UP000029558">
    <property type="component" value="Chromosome"/>
</dbReference>
<evidence type="ECO:0000256" key="11">
    <source>
        <dbReference type="ARBA" id="ARBA00043078"/>
    </source>
</evidence>
<gene>
    <name evidence="12" type="ORF">KU39_1974</name>
</gene>
<proteinExistence type="predicted"/>
<evidence type="ECO:0000256" key="4">
    <source>
        <dbReference type="ARBA" id="ARBA00023136"/>
    </source>
</evidence>
<evidence type="ECO:0000256" key="7">
    <source>
        <dbReference type="ARBA" id="ARBA00023316"/>
    </source>
</evidence>
<keyword evidence="7" id="KW-0961">Cell wall biogenesis/degradation</keyword>
<dbReference type="PANTHER" id="PTHR16631:SF17">
    <property type="entry name" value="GLUCAN ENDO-1,3-BETA-GLUCOSIDASE BTGC"/>
    <property type="match status" value="1"/>
</dbReference>
<evidence type="ECO:0000256" key="1">
    <source>
        <dbReference type="ARBA" id="ARBA00004236"/>
    </source>
</evidence>
<dbReference type="PANTHER" id="PTHR16631">
    <property type="entry name" value="GLUCAN 1,3-BETA-GLUCOSIDASE"/>
    <property type="match status" value="1"/>
</dbReference>
<dbReference type="GO" id="GO:0005886">
    <property type="term" value="C:plasma membrane"/>
    <property type="evidence" value="ECO:0007669"/>
    <property type="project" value="UniProtKB-SubCell"/>
</dbReference>
<keyword evidence="4" id="KW-0472">Membrane</keyword>
<comment type="subcellular location">
    <subcellularLocation>
        <location evidence="1">Cell membrane</location>
    </subcellularLocation>
</comment>
<dbReference type="GO" id="GO:0016787">
    <property type="term" value="F:hydrolase activity"/>
    <property type="evidence" value="ECO:0007669"/>
    <property type="project" value="UniProtKB-KW"/>
</dbReference>
<keyword evidence="6" id="KW-0119">Carbohydrate metabolism</keyword>
<evidence type="ECO:0000313" key="13">
    <source>
        <dbReference type="Proteomes" id="UP000029558"/>
    </source>
</evidence>
<dbReference type="InterPro" id="IPR050732">
    <property type="entry name" value="Beta-glucan_modifiers"/>
</dbReference>
<evidence type="ECO:0000256" key="3">
    <source>
        <dbReference type="ARBA" id="ARBA00022801"/>
    </source>
</evidence>
<organism evidence="12 13">
    <name type="scientific">Piscirickettsia salmonis</name>
    <dbReference type="NCBI Taxonomy" id="1238"/>
    <lineage>
        <taxon>Bacteria</taxon>
        <taxon>Pseudomonadati</taxon>
        <taxon>Pseudomonadota</taxon>
        <taxon>Gammaproteobacteria</taxon>
        <taxon>Thiotrichales</taxon>
        <taxon>Piscirickettsiaceae</taxon>
        <taxon>Piscirickettsia</taxon>
    </lineage>
</organism>
<dbReference type="InterPro" id="IPR017853">
    <property type="entry name" value="GH"/>
</dbReference>
<keyword evidence="5" id="KW-0325">Glycoprotein</keyword>